<dbReference type="EMBL" id="ASGP02000010">
    <property type="protein sequence ID" value="KAH9490510.1"/>
    <property type="molecule type" value="Genomic_DNA"/>
</dbReference>
<dbReference type="Proteomes" id="UP000790347">
    <property type="component" value="Unassembled WGS sequence"/>
</dbReference>
<keyword evidence="2" id="KW-1185">Reference proteome</keyword>
<accession>A0A922HEW9</accession>
<name>A0A922HEW9_DERFA</name>
<reference evidence="1" key="2">
    <citation type="journal article" date="2022" name="Res Sq">
        <title>Comparative Genomics Reveals Insights into the Divergent Evolution of Astigmatic Mites and Household Pest Adaptations.</title>
        <authorList>
            <person name="Xiong Q."/>
            <person name="Wan A.T.-Y."/>
            <person name="Liu X.-Y."/>
            <person name="Fung C.S.-H."/>
            <person name="Xiao X."/>
            <person name="Malainual N."/>
            <person name="Hou J."/>
            <person name="Wang L."/>
            <person name="Wang M."/>
            <person name="Yang K."/>
            <person name="Cui Y."/>
            <person name="Leung E."/>
            <person name="Nong W."/>
            <person name="Shin S.-K."/>
            <person name="Au S."/>
            <person name="Jeong K.Y."/>
            <person name="Chew F.T."/>
            <person name="Hui J."/>
            <person name="Leung T.F."/>
            <person name="Tungtrongchitr A."/>
            <person name="Zhong N."/>
            <person name="Liu Z."/>
            <person name="Tsui S."/>
        </authorList>
    </citation>
    <scope>NUCLEOTIDE SEQUENCE</scope>
    <source>
        <strain evidence="1">Derf</strain>
        <tissue evidence="1">Whole organism</tissue>
    </source>
</reference>
<evidence type="ECO:0000313" key="1">
    <source>
        <dbReference type="EMBL" id="KAH9490510.1"/>
    </source>
</evidence>
<evidence type="ECO:0000313" key="2">
    <source>
        <dbReference type="Proteomes" id="UP000790347"/>
    </source>
</evidence>
<sequence length="65" mass="7692">MEVKEMTMILKLAVDKMKNETENRFIIKTMEMGKFFFFNLIPVYASDSIATNYHQFLNKSSYAEI</sequence>
<dbReference type="AlphaFoldDB" id="A0A922HEW9"/>
<proteinExistence type="predicted"/>
<comment type="caution">
    <text evidence="1">The sequence shown here is derived from an EMBL/GenBank/DDBJ whole genome shotgun (WGS) entry which is preliminary data.</text>
</comment>
<organism evidence="1 2">
    <name type="scientific">Dermatophagoides farinae</name>
    <name type="common">American house dust mite</name>
    <dbReference type="NCBI Taxonomy" id="6954"/>
    <lineage>
        <taxon>Eukaryota</taxon>
        <taxon>Metazoa</taxon>
        <taxon>Ecdysozoa</taxon>
        <taxon>Arthropoda</taxon>
        <taxon>Chelicerata</taxon>
        <taxon>Arachnida</taxon>
        <taxon>Acari</taxon>
        <taxon>Acariformes</taxon>
        <taxon>Sarcoptiformes</taxon>
        <taxon>Astigmata</taxon>
        <taxon>Psoroptidia</taxon>
        <taxon>Analgoidea</taxon>
        <taxon>Pyroglyphidae</taxon>
        <taxon>Dermatophagoidinae</taxon>
        <taxon>Dermatophagoides</taxon>
    </lineage>
</organism>
<protein>
    <submittedName>
        <fullName evidence="1">Uncharacterized protein</fullName>
    </submittedName>
</protein>
<reference evidence="1" key="1">
    <citation type="submission" date="2013-05" db="EMBL/GenBank/DDBJ databases">
        <authorList>
            <person name="Yim A.K.Y."/>
            <person name="Chan T.F."/>
            <person name="Ji K.M."/>
            <person name="Liu X.Y."/>
            <person name="Zhou J.W."/>
            <person name="Li R.Q."/>
            <person name="Yang K.Y."/>
            <person name="Li J."/>
            <person name="Li M."/>
            <person name="Law P.T.W."/>
            <person name="Wu Y.L."/>
            <person name="Cai Z.L."/>
            <person name="Qin H."/>
            <person name="Bao Y."/>
            <person name="Leung R.K.K."/>
            <person name="Ng P.K.S."/>
            <person name="Zou J."/>
            <person name="Zhong X.J."/>
            <person name="Ran P.X."/>
            <person name="Zhong N.S."/>
            <person name="Liu Z.G."/>
            <person name="Tsui S.K.W."/>
        </authorList>
    </citation>
    <scope>NUCLEOTIDE SEQUENCE</scope>
    <source>
        <strain evidence="1">Derf</strain>
        <tissue evidence="1">Whole organism</tissue>
    </source>
</reference>
<gene>
    <name evidence="1" type="ORF">DERF_016708</name>
</gene>